<evidence type="ECO:0000313" key="2">
    <source>
        <dbReference type="Proteomes" id="UP001501570"/>
    </source>
</evidence>
<sequence length="102" mass="10828">MKRDKEINEAIGGSLSDVLANGADASLSTPDTATPMVSRSLRLPLETYERLQVAAATRHVPITTLMRDFIEAGLAELDDTATVPLADVRRALAALASHSRAA</sequence>
<name>A0ABP9SHZ2_9ACTN</name>
<accession>A0ABP9SHZ2</accession>
<dbReference type="EMBL" id="BAABJQ010000027">
    <property type="protein sequence ID" value="GAA5196661.1"/>
    <property type="molecule type" value="Genomic_DNA"/>
</dbReference>
<gene>
    <name evidence="1" type="ORF">GCM10023322_66120</name>
</gene>
<reference evidence="2" key="1">
    <citation type="journal article" date="2019" name="Int. J. Syst. Evol. Microbiol.">
        <title>The Global Catalogue of Microorganisms (GCM) 10K type strain sequencing project: providing services to taxonomists for standard genome sequencing and annotation.</title>
        <authorList>
            <consortium name="The Broad Institute Genomics Platform"/>
            <consortium name="The Broad Institute Genome Sequencing Center for Infectious Disease"/>
            <person name="Wu L."/>
            <person name="Ma J."/>
        </authorList>
    </citation>
    <scope>NUCLEOTIDE SEQUENCE [LARGE SCALE GENOMIC DNA]</scope>
    <source>
        <strain evidence="2">JCM 18304</strain>
    </source>
</reference>
<evidence type="ECO:0000313" key="1">
    <source>
        <dbReference type="EMBL" id="GAA5196661.1"/>
    </source>
</evidence>
<keyword evidence="2" id="KW-1185">Reference proteome</keyword>
<comment type="caution">
    <text evidence="1">The sequence shown here is derived from an EMBL/GenBank/DDBJ whole genome shotgun (WGS) entry which is preliminary data.</text>
</comment>
<dbReference type="RefSeq" id="WP_345636327.1">
    <property type="nucleotide sequence ID" value="NZ_BAABJQ010000027.1"/>
</dbReference>
<organism evidence="1 2">
    <name type="scientific">Rugosimonospora acidiphila</name>
    <dbReference type="NCBI Taxonomy" id="556531"/>
    <lineage>
        <taxon>Bacteria</taxon>
        <taxon>Bacillati</taxon>
        <taxon>Actinomycetota</taxon>
        <taxon>Actinomycetes</taxon>
        <taxon>Micromonosporales</taxon>
        <taxon>Micromonosporaceae</taxon>
        <taxon>Rugosimonospora</taxon>
    </lineage>
</organism>
<proteinExistence type="predicted"/>
<protein>
    <recommendedName>
        <fullName evidence="3">Ribbon-helix-helix domain-containing protein</fullName>
    </recommendedName>
</protein>
<evidence type="ECO:0008006" key="3">
    <source>
        <dbReference type="Google" id="ProtNLM"/>
    </source>
</evidence>
<dbReference type="Proteomes" id="UP001501570">
    <property type="component" value="Unassembled WGS sequence"/>
</dbReference>